<feature type="transmembrane region" description="Helical" evidence="1">
    <location>
        <begin position="43"/>
        <end position="66"/>
    </location>
</feature>
<organism evidence="2 3">
    <name type="scientific">Dongia sedimenti</name>
    <dbReference type="NCBI Taxonomy" id="3064282"/>
    <lineage>
        <taxon>Bacteria</taxon>
        <taxon>Pseudomonadati</taxon>
        <taxon>Pseudomonadota</taxon>
        <taxon>Alphaproteobacteria</taxon>
        <taxon>Rhodospirillales</taxon>
        <taxon>Dongiaceae</taxon>
        <taxon>Dongia</taxon>
    </lineage>
</organism>
<keyword evidence="3" id="KW-1185">Reference proteome</keyword>
<dbReference type="InterPro" id="IPR018692">
    <property type="entry name" value="DUF2189"/>
</dbReference>
<feature type="transmembrane region" description="Helical" evidence="1">
    <location>
        <begin position="72"/>
        <end position="93"/>
    </location>
</feature>
<feature type="transmembrane region" description="Helical" evidence="1">
    <location>
        <begin position="121"/>
        <end position="147"/>
    </location>
</feature>
<proteinExistence type="predicted"/>
<gene>
    <name evidence="2" type="ORF">Q8A70_09005</name>
</gene>
<dbReference type="RefSeq" id="WP_379955238.1">
    <property type="nucleotide sequence ID" value="NZ_JAUYVI010000003.1"/>
</dbReference>
<keyword evidence="1" id="KW-1133">Transmembrane helix</keyword>
<reference evidence="3" key="1">
    <citation type="submission" date="2023-08" db="EMBL/GenBank/DDBJ databases">
        <title>Rhodospirillaceae gen. nov., a novel taxon isolated from the Yangtze River Yuezi River estuary sludge.</title>
        <authorList>
            <person name="Ruan L."/>
        </authorList>
    </citation>
    <scope>NUCLEOTIDE SEQUENCE [LARGE SCALE GENOMIC DNA]</scope>
    <source>
        <strain evidence="3">R-7</strain>
    </source>
</reference>
<evidence type="ECO:0000313" key="2">
    <source>
        <dbReference type="EMBL" id="MDQ7247803.1"/>
    </source>
</evidence>
<feature type="transmembrane region" description="Helical" evidence="1">
    <location>
        <begin position="227"/>
        <end position="250"/>
    </location>
</feature>
<dbReference type="EMBL" id="JAUYVI010000003">
    <property type="protein sequence ID" value="MDQ7247803.1"/>
    <property type="molecule type" value="Genomic_DNA"/>
</dbReference>
<name>A0ABU0YJA6_9PROT</name>
<dbReference type="Proteomes" id="UP001230156">
    <property type="component" value="Unassembled WGS sequence"/>
</dbReference>
<feature type="transmembrane region" description="Helical" evidence="1">
    <location>
        <begin position="167"/>
        <end position="191"/>
    </location>
</feature>
<keyword evidence="1" id="KW-0812">Transmembrane</keyword>
<evidence type="ECO:0000256" key="1">
    <source>
        <dbReference type="SAM" id="Phobius"/>
    </source>
</evidence>
<protein>
    <submittedName>
        <fullName evidence="2">DUF2189 domain-containing protein</fullName>
    </submittedName>
</protein>
<evidence type="ECO:0000313" key="3">
    <source>
        <dbReference type="Proteomes" id="UP001230156"/>
    </source>
</evidence>
<keyword evidence="1" id="KW-0472">Membrane</keyword>
<feature type="transmembrane region" description="Helical" evidence="1">
    <location>
        <begin position="203"/>
        <end position="221"/>
    </location>
</feature>
<comment type="caution">
    <text evidence="2">The sequence shown here is derived from an EMBL/GenBank/DDBJ whole genome shotgun (WGS) entry which is preliminary data.</text>
</comment>
<accession>A0ABU0YJA6</accession>
<dbReference type="Pfam" id="PF09955">
    <property type="entry name" value="DUF2189"/>
    <property type="match status" value="1"/>
</dbReference>
<sequence>MGEKLIGPALDAEYAGLVLPINRVDVEMPWGWLRRGWQDMARVPQVSLTFGLFIAAISVVILYGLWQQDFLAYSFPLASGFMFVAPLLGIAFYEISRRLEMGAPIHFRDIAVAWAKRPGRIFTLGLIMMLFQVAWMRIATLIYALFFGPQPVEWANFVLTIVTTTDGLIFLLVGTAVGGVLAAVCFAIGLVSFPLLLDRDVGTAQAIATSIAASVANWRVLAGWGALIVLFTGAGLITGCLGLIVTMPLIGHASWHAYRDLVGEGT</sequence>